<keyword evidence="7" id="KW-0819">tRNA processing</keyword>
<evidence type="ECO:0000256" key="7">
    <source>
        <dbReference type="ARBA" id="ARBA00022694"/>
    </source>
</evidence>
<organism evidence="10 11">
    <name type="scientific">Phtheirospermum japonicum</name>
    <dbReference type="NCBI Taxonomy" id="374723"/>
    <lineage>
        <taxon>Eukaryota</taxon>
        <taxon>Viridiplantae</taxon>
        <taxon>Streptophyta</taxon>
        <taxon>Embryophyta</taxon>
        <taxon>Tracheophyta</taxon>
        <taxon>Spermatophyta</taxon>
        <taxon>Magnoliopsida</taxon>
        <taxon>eudicotyledons</taxon>
        <taxon>Gunneridae</taxon>
        <taxon>Pentapetalae</taxon>
        <taxon>asterids</taxon>
        <taxon>lamiids</taxon>
        <taxon>Lamiales</taxon>
        <taxon>Orobanchaceae</taxon>
        <taxon>Orobanchaceae incertae sedis</taxon>
        <taxon>Phtheirospermum</taxon>
    </lineage>
</organism>
<dbReference type="GO" id="GO:0000049">
    <property type="term" value="F:tRNA binding"/>
    <property type="evidence" value="ECO:0007669"/>
    <property type="project" value="TreeGrafter"/>
</dbReference>
<evidence type="ECO:0000256" key="2">
    <source>
        <dbReference type="ARBA" id="ARBA00004496"/>
    </source>
</evidence>
<dbReference type="InterPro" id="IPR019519">
    <property type="entry name" value="Elp5"/>
</dbReference>
<evidence type="ECO:0000313" key="10">
    <source>
        <dbReference type="EMBL" id="GFP97423.1"/>
    </source>
</evidence>
<dbReference type="GO" id="GO:0005634">
    <property type="term" value="C:nucleus"/>
    <property type="evidence" value="ECO:0007669"/>
    <property type="project" value="UniProtKB-SubCell"/>
</dbReference>
<feature type="compositionally biased region" description="Basic and acidic residues" evidence="9">
    <location>
        <begin position="343"/>
        <end position="354"/>
    </location>
</feature>
<protein>
    <recommendedName>
        <fullName evidence="5">Elongator complex protein 5</fullName>
    </recommendedName>
</protein>
<evidence type="ECO:0000256" key="1">
    <source>
        <dbReference type="ARBA" id="ARBA00004123"/>
    </source>
</evidence>
<feature type="compositionally biased region" description="Basic and acidic residues" evidence="9">
    <location>
        <begin position="322"/>
        <end position="332"/>
    </location>
</feature>
<feature type="region of interest" description="Disordered" evidence="9">
    <location>
        <begin position="317"/>
        <end position="372"/>
    </location>
</feature>
<feature type="compositionally biased region" description="Acidic residues" evidence="9">
    <location>
        <begin position="355"/>
        <end position="372"/>
    </location>
</feature>
<dbReference type="UniPathway" id="UPA00988"/>
<comment type="similarity">
    <text evidence="4">Belongs to the ELP5 family.</text>
</comment>
<evidence type="ECO:0000256" key="6">
    <source>
        <dbReference type="ARBA" id="ARBA00022490"/>
    </source>
</evidence>
<dbReference type="Gene3D" id="3.40.50.300">
    <property type="entry name" value="P-loop containing nucleotide triphosphate hydrolases"/>
    <property type="match status" value="1"/>
</dbReference>
<dbReference type="GO" id="GO:0033588">
    <property type="term" value="C:elongator holoenzyme complex"/>
    <property type="evidence" value="ECO:0007669"/>
    <property type="project" value="InterPro"/>
</dbReference>
<gene>
    <name evidence="10" type="ORF">PHJA_001886400</name>
</gene>
<dbReference type="Proteomes" id="UP000653305">
    <property type="component" value="Unassembled WGS sequence"/>
</dbReference>
<dbReference type="InterPro" id="IPR027417">
    <property type="entry name" value="P-loop_NTPase"/>
</dbReference>
<proteinExistence type="inferred from homology"/>
<comment type="pathway">
    <text evidence="3">tRNA modification; 5-methoxycarbonylmethyl-2-thiouridine-tRNA biosynthesis.</text>
</comment>
<evidence type="ECO:0000256" key="8">
    <source>
        <dbReference type="ARBA" id="ARBA00023242"/>
    </source>
</evidence>
<dbReference type="GO" id="GO:0005829">
    <property type="term" value="C:cytosol"/>
    <property type="evidence" value="ECO:0007669"/>
    <property type="project" value="TreeGrafter"/>
</dbReference>
<keyword evidence="11" id="KW-1185">Reference proteome</keyword>
<keyword evidence="8" id="KW-0539">Nucleus</keyword>
<dbReference type="GO" id="GO:0002098">
    <property type="term" value="P:tRNA wobble uridine modification"/>
    <property type="evidence" value="ECO:0007669"/>
    <property type="project" value="InterPro"/>
</dbReference>
<dbReference type="EMBL" id="BMAC01000487">
    <property type="protein sequence ID" value="GFP97423.1"/>
    <property type="molecule type" value="Genomic_DNA"/>
</dbReference>
<evidence type="ECO:0000256" key="3">
    <source>
        <dbReference type="ARBA" id="ARBA00005043"/>
    </source>
</evidence>
<dbReference type="PANTHER" id="PTHR15641">
    <property type="entry name" value="ELONGATOR COMPLEX PROTEIN 5"/>
    <property type="match status" value="1"/>
</dbReference>
<comment type="subcellular location">
    <subcellularLocation>
        <location evidence="2">Cytoplasm</location>
    </subcellularLocation>
    <subcellularLocation>
        <location evidence="1">Nucleus</location>
    </subcellularLocation>
</comment>
<reference evidence="10" key="1">
    <citation type="submission" date="2020-07" db="EMBL/GenBank/DDBJ databases">
        <title>Ethylene signaling mediates host invasion by parasitic plants.</title>
        <authorList>
            <person name="Yoshida S."/>
        </authorList>
    </citation>
    <scope>NUCLEOTIDE SEQUENCE</scope>
    <source>
        <strain evidence="10">Okayama</strain>
    </source>
</reference>
<dbReference type="PANTHER" id="PTHR15641:SF1">
    <property type="entry name" value="ELONGATOR COMPLEX PROTEIN 5"/>
    <property type="match status" value="1"/>
</dbReference>
<dbReference type="CDD" id="cd19496">
    <property type="entry name" value="Elp5"/>
    <property type="match status" value="1"/>
</dbReference>
<evidence type="ECO:0000313" key="11">
    <source>
        <dbReference type="Proteomes" id="UP000653305"/>
    </source>
</evidence>
<name>A0A830CNI9_9LAMI</name>
<keyword evidence="6" id="KW-0963">Cytoplasm</keyword>
<evidence type="ECO:0000256" key="4">
    <source>
        <dbReference type="ARBA" id="ARBA00009567"/>
    </source>
</evidence>
<sequence length="372" mass="41410">MADWICRTLRDGGLEGEHAPALTINDTISCPLGSFVFDHILAQLSSFISSQKSNSNGIVLVALSRSPLYYEQLLKSKGYDAVCSRTRFKVLDCYTDPLGWKSKLAESGSIGNLSSGSSLTVNLCKNVKDLDELLSLILELGKELSGDGKRRFVVAIDSVSEMLRHTSVSPVAALLSHLRSHDEVSSMFWLLHSDLHETRATAALEYMSSMRATIKQMAQPIDGQKVNSENVTVMENNLRRGKLCVHVKRRNGRVRMMFEELSIEKSGIRFTSVSSDDEITAQSLVPKVQFNLQLSEKERDDRAKVVLPFEHQGDGRNIQIYDGRKSINDGKAETQPASAQKSDSSRGEIIYFRDSDDEMPDSDEDPDDDLDI</sequence>
<dbReference type="Pfam" id="PF10483">
    <property type="entry name" value="Elong_Iki1"/>
    <property type="match status" value="1"/>
</dbReference>
<dbReference type="AlphaFoldDB" id="A0A830CNI9"/>
<evidence type="ECO:0000256" key="9">
    <source>
        <dbReference type="SAM" id="MobiDB-lite"/>
    </source>
</evidence>
<dbReference type="OrthoDB" id="166907at2759"/>
<comment type="caution">
    <text evidence="10">The sequence shown here is derived from an EMBL/GenBank/DDBJ whole genome shotgun (WGS) entry which is preliminary data.</text>
</comment>
<evidence type="ECO:0000256" key="5">
    <source>
        <dbReference type="ARBA" id="ARBA00020264"/>
    </source>
</evidence>
<accession>A0A830CNI9</accession>